<evidence type="ECO:0000256" key="1">
    <source>
        <dbReference type="ARBA" id="ARBA00022723"/>
    </source>
</evidence>
<evidence type="ECO:0000259" key="4">
    <source>
        <dbReference type="Pfam" id="PF00149"/>
    </source>
</evidence>
<dbReference type="SUPFAM" id="SSF56300">
    <property type="entry name" value="Metallo-dependent phosphatases"/>
    <property type="match status" value="1"/>
</dbReference>
<dbReference type="GO" id="GO:0046872">
    <property type="term" value="F:metal ion binding"/>
    <property type="evidence" value="ECO:0007669"/>
    <property type="project" value="UniProtKB-KW"/>
</dbReference>
<dbReference type="Proteomes" id="UP000294325">
    <property type="component" value="Chromosome"/>
</dbReference>
<reference evidence="5 6" key="1">
    <citation type="submission" date="2019-03" db="EMBL/GenBank/DDBJ databases">
        <title>The genome sequence of Nitrosococcus wardiae strain D1FHST reveals the archetypal metabolic capacity of ammonia-oxidizing Gammaproteobacteria.</title>
        <authorList>
            <person name="Wang L."/>
            <person name="Lim C.K."/>
            <person name="Hanson T.E."/>
            <person name="Dang H."/>
            <person name="Klotz M.G."/>
        </authorList>
    </citation>
    <scope>NUCLEOTIDE SEQUENCE [LARGE SCALE GENOMIC DNA]</scope>
    <source>
        <strain evidence="5 6">D1FHS</strain>
    </source>
</reference>
<dbReference type="PANTHER" id="PTHR31302:SF31">
    <property type="entry name" value="PHOSPHODIESTERASE YAEI"/>
    <property type="match status" value="1"/>
</dbReference>
<dbReference type="PANTHER" id="PTHR31302">
    <property type="entry name" value="TRANSMEMBRANE PROTEIN WITH METALLOPHOSPHOESTERASE DOMAIN-RELATED"/>
    <property type="match status" value="1"/>
</dbReference>
<dbReference type="EMBL" id="CP038033">
    <property type="protein sequence ID" value="QBQ53687.1"/>
    <property type="molecule type" value="Genomic_DNA"/>
</dbReference>
<keyword evidence="3" id="KW-0472">Membrane</keyword>
<dbReference type="InterPro" id="IPR004843">
    <property type="entry name" value="Calcineurin-like_PHP"/>
</dbReference>
<evidence type="ECO:0000313" key="6">
    <source>
        <dbReference type="Proteomes" id="UP000294325"/>
    </source>
</evidence>
<evidence type="ECO:0000313" key="5">
    <source>
        <dbReference type="EMBL" id="QBQ53687.1"/>
    </source>
</evidence>
<accession>A0A4P7BWK7</accession>
<dbReference type="InterPro" id="IPR051158">
    <property type="entry name" value="Metallophosphoesterase_sf"/>
</dbReference>
<protein>
    <submittedName>
        <fullName evidence="5">Metallophosphoesterase</fullName>
    </submittedName>
</protein>
<dbReference type="GO" id="GO:0016020">
    <property type="term" value="C:membrane"/>
    <property type="evidence" value="ECO:0007669"/>
    <property type="project" value="GOC"/>
</dbReference>
<gene>
    <name evidence="5" type="ORF">E3U44_03550</name>
</gene>
<evidence type="ECO:0000256" key="2">
    <source>
        <dbReference type="ARBA" id="ARBA00022801"/>
    </source>
</evidence>
<dbReference type="Pfam" id="PF00149">
    <property type="entry name" value="Metallophos"/>
    <property type="match status" value="1"/>
</dbReference>
<keyword evidence="6" id="KW-1185">Reference proteome</keyword>
<feature type="transmembrane region" description="Helical" evidence="3">
    <location>
        <begin position="7"/>
        <end position="25"/>
    </location>
</feature>
<dbReference type="KEGG" id="nwr:E3U44_03550"/>
<keyword evidence="3" id="KW-0812">Transmembrane</keyword>
<evidence type="ECO:0000256" key="3">
    <source>
        <dbReference type="SAM" id="Phobius"/>
    </source>
</evidence>
<keyword evidence="1" id="KW-0479">Metal-binding</keyword>
<keyword evidence="2" id="KW-0378">Hydrolase</keyword>
<feature type="domain" description="Calcineurin-like phosphoesterase" evidence="4">
    <location>
        <begin position="52"/>
        <end position="235"/>
    </location>
</feature>
<proteinExistence type="predicted"/>
<organism evidence="5 6">
    <name type="scientific">Nitrosococcus wardiae</name>
    <dbReference type="NCBI Taxonomy" id="1814290"/>
    <lineage>
        <taxon>Bacteria</taxon>
        <taxon>Pseudomonadati</taxon>
        <taxon>Pseudomonadota</taxon>
        <taxon>Gammaproteobacteria</taxon>
        <taxon>Chromatiales</taxon>
        <taxon>Chromatiaceae</taxon>
        <taxon>Nitrosococcus</taxon>
    </lineage>
</organism>
<dbReference type="InterPro" id="IPR029052">
    <property type="entry name" value="Metallo-depent_PP-like"/>
</dbReference>
<dbReference type="RefSeq" id="WP_134356699.1">
    <property type="nucleotide sequence ID" value="NZ_CP038033.1"/>
</dbReference>
<name>A0A4P7BWK7_9GAMM</name>
<dbReference type="Gene3D" id="3.60.21.10">
    <property type="match status" value="1"/>
</dbReference>
<dbReference type="OrthoDB" id="9780884at2"/>
<dbReference type="GO" id="GO:0008758">
    <property type="term" value="F:UDP-2,3-diacylglucosamine hydrolase activity"/>
    <property type="evidence" value="ECO:0007669"/>
    <property type="project" value="TreeGrafter"/>
</dbReference>
<keyword evidence="3" id="KW-1133">Transmembrane helix</keyword>
<dbReference type="AlphaFoldDB" id="A0A4P7BWK7"/>
<sequence length="327" mass="36513">MKKFLKYTAVVLLGLFLVLILWGLLEPRLMIDYRPITAEIPNLPMEWEGKQIALLADIQIGMWLDNRATVRRIVNKLIEQQPAAVLIAGDFIYEPTGEKTKEEAQEEMELEDYREAMEQIQDVARLMDSLPRSGIPTYAVLGNHDYGLQWPTDVKLEQVPHLLKRALSQVGIVVLDNEAIALTSAGQSIQDSYPLYLVGIGSRYASNDKPLTALAGVPEEAPRIVFMHNPDTFASITSGAAPLALAAHTHGGQIRLPFFPAWSWMTVLKDDRVTADGWIDNFGQPGNRLYVNRGIGFSRIPIRINCPPEVTLLTLRRAHLSVSQPPN</sequence>
<dbReference type="GO" id="GO:0009245">
    <property type="term" value="P:lipid A biosynthetic process"/>
    <property type="evidence" value="ECO:0007669"/>
    <property type="project" value="TreeGrafter"/>
</dbReference>